<reference evidence="2" key="1">
    <citation type="submission" date="2015-10" db="EMBL/GenBank/DDBJ databases">
        <title>Niche specialization of a soil ammonia-oxidizing archaeon, Candidatus Nitrosocosmicus oleophilus.</title>
        <authorList>
            <person name="Jung M.-Y."/>
            <person name="Rhee S.-K."/>
        </authorList>
    </citation>
    <scope>NUCLEOTIDE SEQUENCE [LARGE SCALE GENOMIC DNA]</scope>
    <source>
        <strain evidence="2">MY3</strain>
    </source>
</reference>
<protein>
    <submittedName>
        <fullName evidence="1">Uncharacterized protein</fullName>
    </submittedName>
</protein>
<keyword evidence="2" id="KW-1185">Reference proteome</keyword>
<dbReference type="AlphaFoldDB" id="A0A654LVI9"/>
<dbReference type="Proteomes" id="UP000058925">
    <property type="component" value="Chromosome"/>
</dbReference>
<name>A0A654LVI9_9ARCH</name>
<sequence>MFLNLIINQSEEILDDFGINTTESVIVGTDRLEVLNRIQSALAREFDHYGKLKESDIRPMDNTTKQAWSRIRKHIKDTNQV</sequence>
<evidence type="ECO:0000313" key="2">
    <source>
        <dbReference type="Proteomes" id="UP000058925"/>
    </source>
</evidence>
<proteinExistence type="predicted"/>
<organism evidence="1 2">
    <name type="scientific">Candidatus Nitrosocosmicus oleophilus</name>
    <dbReference type="NCBI Taxonomy" id="1353260"/>
    <lineage>
        <taxon>Archaea</taxon>
        <taxon>Nitrososphaerota</taxon>
        <taxon>Nitrososphaeria</taxon>
        <taxon>Nitrososphaerales</taxon>
        <taxon>Nitrososphaeraceae</taxon>
        <taxon>Candidatus Nitrosocosmicus</taxon>
    </lineage>
</organism>
<dbReference type="EMBL" id="CP012850">
    <property type="protein sequence ID" value="ALI34466.1"/>
    <property type="molecule type" value="Genomic_DNA"/>
</dbReference>
<dbReference type="KEGG" id="taa:NMY3_00252"/>
<evidence type="ECO:0000313" key="1">
    <source>
        <dbReference type="EMBL" id="ALI34466.1"/>
    </source>
</evidence>
<accession>A0A654LVI9</accession>
<gene>
    <name evidence="1" type="ORF">NMY3_00252</name>
</gene>